<sequence>MQKKAVVAVGVALGLLAGVNQVVVGQTVQDTTSNRTSMPQPATTPPPSGATGSNTSVSTQTTGNAYGAMGAGRESRTGMKPGGSTDRNLAISAARSAEHTVLFRALRVSGLDDQAAGKGPYTVFAPTNEAFEKLPAGTLDGLMQPASKSKLVKLLAYHVVKGNYSSDQLTDGQKLKTVTGGTLTVGKQGDTITITDEQGHAATVDRADLEATNGTIHSIDTVLMPKGK</sequence>
<dbReference type="EMBL" id="JBHSMA010000001">
    <property type="protein sequence ID" value="MFC5407783.1"/>
    <property type="molecule type" value="Genomic_DNA"/>
</dbReference>
<keyword evidence="5" id="KW-1185">Reference proteome</keyword>
<comment type="caution">
    <text evidence="4">The sequence shown here is derived from an EMBL/GenBank/DDBJ whole genome shotgun (WGS) entry which is preliminary data.</text>
</comment>
<evidence type="ECO:0000259" key="3">
    <source>
        <dbReference type="PROSITE" id="PS50213"/>
    </source>
</evidence>
<protein>
    <submittedName>
        <fullName evidence="4">Fasciclin domain-containing protein</fullName>
    </submittedName>
</protein>
<evidence type="ECO:0000256" key="2">
    <source>
        <dbReference type="SAM" id="SignalP"/>
    </source>
</evidence>
<organism evidence="4 5">
    <name type="scientific">Larkinella bovis</name>
    <dbReference type="NCBI Taxonomy" id="683041"/>
    <lineage>
        <taxon>Bacteria</taxon>
        <taxon>Pseudomonadati</taxon>
        <taxon>Bacteroidota</taxon>
        <taxon>Cytophagia</taxon>
        <taxon>Cytophagales</taxon>
        <taxon>Spirosomataceae</taxon>
        <taxon>Larkinella</taxon>
    </lineage>
</organism>
<proteinExistence type="predicted"/>
<dbReference type="RefSeq" id="WP_379840468.1">
    <property type="nucleotide sequence ID" value="NZ_JBHSMA010000001.1"/>
</dbReference>
<dbReference type="SMART" id="SM00554">
    <property type="entry name" value="FAS1"/>
    <property type="match status" value="1"/>
</dbReference>
<dbReference type="PANTHER" id="PTHR10900">
    <property type="entry name" value="PERIOSTIN-RELATED"/>
    <property type="match status" value="1"/>
</dbReference>
<dbReference type="PANTHER" id="PTHR10900:SF77">
    <property type="entry name" value="FI19380P1"/>
    <property type="match status" value="1"/>
</dbReference>
<dbReference type="Gene3D" id="2.30.180.10">
    <property type="entry name" value="FAS1 domain"/>
    <property type="match status" value="1"/>
</dbReference>
<dbReference type="SUPFAM" id="SSF82153">
    <property type="entry name" value="FAS1 domain"/>
    <property type="match status" value="1"/>
</dbReference>
<evidence type="ECO:0000313" key="5">
    <source>
        <dbReference type="Proteomes" id="UP001596106"/>
    </source>
</evidence>
<feature type="compositionally biased region" description="Low complexity" evidence="1">
    <location>
        <begin position="30"/>
        <end position="41"/>
    </location>
</feature>
<dbReference type="InterPro" id="IPR000782">
    <property type="entry name" value="FAS1_domain"/>
</dbReference>
<feature type="region of interest" description="Disordered" evidence="1">
    <location>
        <begin position="30"/>
        <end position="87"/>
    </location>
</feature>
<reference evidence="5" key="1">
    <citation type="journal article" date="2019" name="Int. J. Syst. Evol. Microbiol.">
        <title>The Global Catalogue of Microorganisms (GCM) 10K type strain sequencing project: providing services to taxonomists for standard genome sequencing and annotation.</title>
        <authorList>
            <consortium name="The Broad Institute Genomics Platform"/>
            <consortium name="The Broad Institute Genome Sequencing Center for Infectious Disease"/>
            <person name="Wu L."/>
            <person name="Ma J."/>
        </authorList>
    </citation>
    <scope>NUCLEOTIDE SEQUENCE [LARGE SCALE GENOMIC DNA]</scope>
    <source>
        <strain evidence="5">CCUG 55250</strain>
    </source>
</reference>
<name>A0ABW0I593_9BACT</name>
<feature type="signal peptide" evidence="2">
    <location>
        <begin position="1"/>
        <end position="22"/>
    </location>
</feature>
<dbReference type="Proteomes" id="UP001596106">
    <property type="component" value="Unassembled WGS sequence"/>
</dbReference>
<dbReference type="PROSITE" id="PS50213">
    <property type="entry name" value="FAS1"/>
    <property type="match status" value="1"/>
</dbReference>
<feature type="domain" description="FAS1" evidence="3">
    <location>
        <begin position="86"/>
        <end position="223"/>
    </location>
</feature>
<feature type="chain" id="PRO_5045220603" evidence="2">
    <location>
        <begin position="23"/>
        <end position="228"/>
    </location>
</feature>
<evidence type="ECO:0000256" key="1">
    <source>
        <dbReference type="SAM" id="MobiDB-lite"/>
    </source>
</evidence>
<gene>
    <name evidence="4" type="ORF">ACFPMF_00575</name>
</gene>
<keyword evidence="2" id="KW-0732">Signal</keyword>
<evidence type="ECO:0000313" key="4">
    <source>
        <dbReference type="EMBL" id="MFC5407783.1"/>
    </source>
</evidence>
<dbReference type="Pfam" id="PF02469">
    <property type="entry name" value="Fasciclin"/>
    <property type="match status" value="1"/>
</dbReference>
<accession>A0ABW0I593</accession>
<dbReference type="InterPro" id="IPR050904">
    <property type="entry name" value="Adhesion/Biosynth-related"/>
</dbReference>
<dbReference type="InterPro" id="IPR036378">
    <property type="entry name" value="FAS1_dom_sf"/>
</dbReference>